<feature type="compositionally biased region" description="Polar residues" evidence="3">
    <location>
        <begin position="657"/>
        <end position="674"/>
    </location>
</feature>
<feature type="region of interest" description="Disordered" evidence="3">
    <location>
        <begin position="97"/>
        <end position="117"/>
    </location>
</feature>
<evidence type="ECO:0000256" key="2">
    <source>
        <dbReference type="ARBA" id="ARBA00023172"/>
    </source>
</evidence>
<feature type="compositionally biased region" description="Low complexity" evidence="3">
    <location>
        <begin position="291"/>
        <end position="301"/>
    </location>
</feature>
<evidence type="ECO:0000313" key="5">
    <source>
        <dbReference type="EMBL" id="KAL0151772.1"/>
    </source>
</evidence>
<keyword evidence="1" id="KW-0238">DNA-binding</keyword>
<feature type="region of interest" description="Disordered" evidence="3">
    <location>
        <begin position="291"/>
        <end position="320"/>
    </location>
</feature>
<accession>A0ABD0MNV8</accession>
<evidence type="ECO:0000256" key="1">
    <source>
        <dbReference type="ARBA" id="ARBA00023125"/>
    </source>
</evidence>
<dbReference type="PANTHER" id="PTHR33066">
    <property type="entry name" value="INTEGRASE_SAM-LIKE_N DOMAIN-CONTAINING PROTEIN"/>
    <property type="match status" value="1"/>
</dbReference>
<dbReference type="CDD" id="cd09275">
    <property type="entry name" value="RNase_HI_RT_DIRS1"/>
    <property type="match status" value="1"/>
</dbReference>
<keyword evidence="6" id="KW-1185">Reference proteome</keyword>
<feature type="region of interest" description="Disordered" evidence="3">
    <location>
        <begin position="418"/>
        <end position="441"/>
    </location>
</feature>
<dbReference type="SUPFAM" id="SSF47823">
    <property type="entry name" value="lambda integrase-like, N-terminal domain"/>
    <property type="match status" value="1"/>
</dbReference>
<dbReference type="Gene3D" id="1.10.150.130">
    <property type="match status" value="1"/>
</dbReference>
<protein>
    <recommendedName>
        <fullName evidence="4">Core-binding (CB) domain-containing protein</fullName>
    </recommendedName>
</protein>
<evidence type="ECO:0000259" key="4">
    <source>
        <dbReference type="PROSITE" id="PS51900"/>
    </source>
</evidence>
<dbReference type="EMBL" id="JAMKFB020000227">
    <property type="protein sequence ID" value="KAL0151772.1"/>
    <property type="molecule type" value="Genomic_DNA"/>
</dbReference>
<dbReference type="Proteomes" id="UP001529510">
    <property type="component" value="Unassembled WGS sequence"/>
</dbReference>
<dbReference type="PROSITE" id="PS51900">
    <property type="entry name" value="CB"/>
    <property type="match status" value="1"/>
</dbReference>
<feature type="region of interest" description="Disordered" evidence="3">
    <location>
        <begin position="570"/>
        <end position="593"/>
    </location>
</feature>
<comment type="caution">
    <text evidence="5">The sequence shown here is derived from an EMBL/GenBank/DDBJ whole genome shotgun (WGS) entry which is preliminary data.</text>
</comment>
<sequence>MSAETQFRKCASPCDRFVTPQDSHALCVACLGEKHAVAALEGGVCPHCMHLSLATLRSRRALFVDGAFASVPRGAGPAATEADRRLHSWGSQLDLMEGMETGDPLSPSQHRSVSASGTEAPLVVTFPRDQPSTRHSSSSEEVDVVTSRLDERVLRSQAPPSRRSLPFFPDLHTEVCRSWKNPFSARLYIPASDYYGNVAGLMEKGYKRMPPVEQTLASHLSSVETSSLKAPSLPTKPLRVTSALDRVCLMDAPLAPSGLFGEVVNTVVERHQEARKQSAAFQSVLPRRSLAQGAAGQKQQAPKTTSAFRSSQKHSVAARVPPRGRALSGMCLSRAGVRASPEGVAPAVYSGPLWRARGVGTTAALSTRGQSRETGSLSRVFGDVVTSTKYISMGPEHYKKRLLYSVQTSAASFQRRSYHRGGVGSGSGIGTGSHHSSEQGHHRVGATFAERVGVLQPVLRSSEKGWRAEAHSRSQATEPLSQSAEVQHAHIKTDHASNPVLGLVCHDRSKKRLLSCSDPSFTQEVPEFCFRERSLSISGPSLQFGTLTPDIYIGSSCSLSSVAVSGRSHSQLPRRLADSRPVTERGGQASRCRPHSLRTAGVKTQCQEKRAFSGSENHLSGHSLGFGHDAGTIVFRSSRYDSHSSQKSARGPVTDSHIFSRTVGSNGSSFQRDSSGLAVHETPAVVAQKQKVFPEGKSFSYDQGLPMMCASLGYVEKPGISKFRYCLEMLAVFQALRCFLPDLKHRHVLVRTDNMATVSHIIRQGGLRSRPLYKLARQILLWSQAKYGSRHPVETGAEFRGMETASRCRAANLDGLLSSRGRPLRDSGECAMSPLVLSSSSSSSGAGRYGTDLAEASSVRLSPGGSAPRSSGKSPPGCGQPTASSAILAGPSLVYEPNFPPRRLSVGDSDLEGPSLSGRGLGLAPSPRVVEPVGLASEGAQLIASGLSAEVVQTILQSRAPSTRKLYALRWKLFTSWCTSRQQDPVNCPIGTVLEFLQARLATGLSHSTLKVYVAAISAFHSPLDGHSVVVLDSLCRAPFEPLDQVPDRLLTIKTAVLLALASLKRVGDLQALSVAPSCIDFAPGLAKVFLFPRAGYVPKVPFVPPQPIVLQAFCPPPFREADQERLHCLCPVRALDTYIRRTTLWRKSDQLLVCFGPPRRGLPASRQTLSRWIVDAISTSYGSSGLPSLMGVRAHSTRGVAASKAFLAGVSVLDICKAAGWSSPLTFVRFYGLDLPATPGSVVLVP</sequence>
<feature type="region of interest" description="Disordered" evidence="3">
    <location>
        <begin position="643"/>
        <end position="674"/>
    </location>
</feature>
<reference evidence="5 6" key="1">
    <citation type="submission" date="2024-05" db="EMBL/GenBank/DDBJ databases">
        <title>Genome sequencing and assembly of Indian major carp, Cirrhinus mrigala (Hamilton, 1822).</title>
        <authorList>
            <person name="Mohindra V."/>
            <person name="Chowdhury L.M."/>
            <person name="Lal K."/>
            <person name="Jena J.K."/>
        </authorList>
    </citation>
    <scope>NUCLEOTIDE SEQUENCE [LARGE SCALE GENOMIC DNA]</scope>
    <source>
        <strain evidence="5">CM1030</strain>
        <tissue evidence="5">Blood</tissue>
    </source>
</reference>
<evidence type="ECO:0000256" key="3">
    <source>
        <dbReference type="SAM" id="MobiDB-lite"/>
    </source>
</evidence>
<dbReference type="InterPro" id="IPR010998">
    <property type="entry name" value="Integrase_recombinase_N"/>
</dbReference>
<name>A0ABD0MNV8_CIRMR</name>
<dbReference type="GO" id="GO:0006310">
    <property type="term" value="P:DNA recombination"/>
    <property type="evidence" value="ECO:0007669"/>
    <property type="project" value="UniProtKB-KW"/>
</dbReference>
<dbReference type="InterPro" id="IPR044068">
    <property type="entry name" value="CB"/>
</dbReference>
<dbReference type="AlphaFoldDB" id="A0ABD0MNV8"/>
<gene>
    <name evidence="5" type="ORF">M9458_052923</name>
</gene>
<feature type="compositionally biased region" description="Gly residues" evidence="3">
    <location>
        <begin position="421"/>
        <end position="431"/>
    </location>
</feature>
<feature type="compositionally biased region" description="Polar residues" evidence="3">
    <location>
        <begin position="302"/>
        <end position="314"/>
    </location>
</feature>
<organism evidence="5 6">
    <name type="scientific">Cirrhinus mrigala</name>
    <name type="common">Mrigala</name>
    <dbReference type="NCBI Taxonomy" id="683832"/>
    <lineage>
        <taxon>Eukaryota</taxon>
        <taxon>Metazoa</taxon>
        <taxon>Chordata</taxon>
        <taxon>Craniata</taxon>
        <taxon>Vertebrata</taxon>
        <taxon>Euteleostomi</taxon>
        <taxon>Actinopterygii</taxon>
        <taxon>Neopterygii</taxon>
        <taxon>Teleostei</taxon>
        <taxon>Ostariophysi</taxon>
        <taxon>Cypriniformes</taxon>
        <taxon>Cyprinidae</taxon>
        <taxon>Labeoninae</taxon>
        <taxon>Labeonini</taxon>
        <taxon>Cirrhinus</taxon>
    </lineage>
</organism>
<dbReference type="InterPro" id="IPR013762">
    <property type="entry name" value="Integrase-like_cat_sf"/>
</dbReference>
<feature type="compositionally biased region" description="Polar residues" evidence="3">
    <location>
        <begin position="106"/>
        <end position="117"/>
    </location>
</feature>
<keyword evidence="2" id="KW-0233">DNA recombination</keyword>
<dbReference type="PANTHER" id="PTHR33066:SF2">
    <property type="entry name" value="FILAGGRIN-2-LIKE"/>
    <property type="match status" value="1"/>
</dbReference>
<feature type="domain" description="Core-binding (CB)" evidence="4">
    <location>
        <begin position="946"/>
        <end position="1025"/>
    </location>
</feature>
<evidence type="ECO:0000313" key="6">
    <source>
        <dbReference type="Proteomes" id="UP001529510"/>
    </source>
</evidence>
<dbReference type="GO" id="GO:0003677">
    <property type="term" value="F:DNA binding"/>
    <property type="evidence" value="ECO:0007669"/>
    <property type="project" value="UniProtKB-KW"/>
</dbReference>
<dbReference type="InterPro" id="IPR011010">
    <property type="entry name" value="DNA_brk_join_enz"/>
</dbReference>
<dbReference type="Gene3D" id="1.10.443.10">
    <property type="entry name" value="Intergrase catalytic core"/>
    <property type="match status" value="1"/>
</dbReference>
<proteinExistence type="predicted"/>
<feature type="region of interest" description="Disordered" evidence="3">
    <location>
        <begin position="858"/>
        <end position="883"/>
    </location>
</feature>
<dbReference type="SUPFAM" id="SSF56349">
    <property type="entry name" value="DNA breaking-rejoining enzymes"/>
    <property type="match status" value="1"/>
</dbReference>